<gene>
    <name evidence="1" type="ORF">SEV965_LOCUS31567</name>
</gene>
<dbReference type="AlphaFoldDB" id="A0A815L112"/>
<evidence type="ECO:0000313" key="1">
    <source>
        <dbReference type="EMBL" id="CAF1403724.1"/>
    </source>
</evidence>
<accession>A0A815L112</accession>
<reference evidence="1" key="1">
    <citation type="submission" date="2021-02" db="EMBL/GenBank/DDBJ databases">
        <authorList>
            <person name="Nowell W R."/>
        </authorList>
    </citation>
    <scope>NUCLEOTIDE SEQUENCE</scope>
</reference>
<organism evidence="1 2">
    <name type="scientific">Rotaria sordida</name>
    <dbReference type="NCBI Taxonomy" id="392033"/>
    <lineage>
        <taxon>Eukaryota</taxon>
        <taxon>Metazoa</taxon>
        <taxon>Spiralia</taxon>
        <taxon>Gnathifera</taxon>
        <taxon>Rotifera</taxon>
        <taxon>Eurotatoria</taxon>
        <taxon>Bdelloidea</taxon>
        <taxon>Philodinida</taxon>
        <taxon>Philodinidae</taxon>
        <taxon>Rotaria</taxon>
    </lineage>
</organism>
<evidence type="ECO:0000313" key="2">
    <source>
        <dbReference type="Proteomes" id="UP000663889"/>
    </source>
</evidence>
<protein>
    <submittedName>
        <fullName evidence="1">Uncharacterized protein</fullName>
    </submittedName>
</protein>
<dbReference type="EMBL" id="CAJNOU010003679">
    <property type="protein sequence ID" value="CAF1403724.1"/>
    <property type="molecule type" value="Genomic_DNA"/>
</dbReference>
<dbReference type="Proteomes" id="UP000663889">
    <property type="component" value="Unassembled WGS sequence"/>
</dbReference>
<name>A0A815L112_9BILA</name>
<proteinExistence type="predicted"/>
<comment type="caution">
    <text evidence="1">The sequence shown here is derived from an EMBL/GenBank/DDBJ whole genome shotgun (WGS) entry which is preliminary data.</text>
</comment>
<sequence>MKALIVCYTRTAAKTTTATTIATTARITATTTIATTARITATSTTTTTTTTTANTATMASTTTVTTITGSPSGAITRTGDPIIGICNTIAGGSTIGGSGNNYPAAEYPPNAIDGNINTKYLNFGDGSTGCYGSAPPGINTGFYITPTISNATVAIGLLFATANDFPTRDPTTVTLEGTNETSTAALNSGASWTLIYNGSTGTTITGSPTGAITRAYDPTVGICNSIAGGSTGGSDNHYPITENPYNAIDGNINTKYLNFGDGSTGCYGSAPPGINTGFYVTPTISNATVAIGLLFATSNDFPTRDPTMVTLEGTNETSIAALNSGASWTLIYNGSTGIDSYIDSNRLTYVSRQNFSNTMAFSSYRLLVTAKRGVSNSVQYAEAHIMGYIYNS</sequence>